<accession>A0ABW9VL43</accession>
<dbReference type="PROSITE" id="PS50532">
    <property type="entry name" value="HTH_IS408"/>
    <property type="match status" value="1"/>
</dbReference>
<keyword evidence="3" id="KW-1185">Reference proteome</keyword>
<evidence type="ECO:0000259" key="1">
    <source>
        <dbReference type="PROSITE" id="PS50532"/>
    </source>
</evidence>
<dbReference type="RefSeq" id="WP_161038814.1">
    <property type="nucleotide sequence ID" value="NZ_WWCM01000005.1"/>
</dbReference>
<protein>
    <recommendedName>
        <fullName evidence="1">HTH IS408-type domain-containing protein</fullName>
    </recommendedName>
</protein>
<reference evidence="2 3" key="1">
    <citation type="submission" date="2019-12" db="EMBL/GenBank/DDBJ databases">
        <title>Novel species isolated from a subtropical stream in China.</title>
        <authorList>
            <person name="Lu H."/>
        </authorList>
    </citation>
    <scope>NUCLEOTIDE SEQUENCE [LARGE SCALE GENOMIC DNA]</scope>
    <source>
        <strain evidence="2 3">CY13W</strain>
    </source>
</reference>
<comment type="caution">
    <text evidence="2">The sequence shown here is derived from an EMBL/GenBank/DDBJ whole genome shotgun (WGS) entry which is preliminary data.</text>
</comment>
<dbReference type="InterPro" id="IPR017895">
    <property type="entry name" value="HTH_IS408/IS1162_type"/>
</dbReference>
<proteinExistence type="predicted"/>
<name>A0ABW9VL43_9BURK</name>
<sequence length="94" mass="10942">MRKIREVLKCLYDRNLSARETARFTGLGRTAVNEYRERFRQAGLVWPLTSEIDDMALEVALYPLQRATESVGRQEIDFEVIHLEMKNKGATLRV</sequence>
<organism evidence="2 3">
    <name type="scientific">Duganella qianjiadongensis</name>
    <dbReference type="NCBI Taxonomy" id="2692176"/>
    <lineage>
        <taxon>Bacteria</taxon>
        <taxon>Pseudomonadati</taxon>
        <taxon>Pseudomonadota</taxon>
        <taxon>Betaproteobacteria</taxon>
        <taxon>Burkholderiales</taxon>
        <taxon>Oxalobacteraceae</taxon>
        <taxon>Telluria group</taxon>
        <taxon>Duganella</taxon>
    </lineage>
</organism>
<evidence type="ECO:0000313" key="3">
    <source>
        <dbReference type="Proteomes" id="UP000478090"/>
    </source>
</evidence>
<dbReference type="EMBL" id="WWCM01000005">
    <property type="protein sequence ID" value="MYM39427.1"/>
    <property type="molecule type" value="Genomic_DNA"/>
</dbReference>
<feature type="domain" description="HTH IS408-type" evidence="1">
    <location>
        <begin position="4"/>
        <end position="85"/>
    </location>
</feature>
<gene>
    <name evidence="2" type="ORF">GTP27_08795</name>
</gene>
<evidence type="ECO:0000313" key="2">
    <source>
        <dbReference type="EMBL" id="MYM39427.1"/>
    </source>
</evidence>
<dbReference type="Proteomes" id="UP000478090">
    <property type="component" value="Unassembled WGS sequence"/>
</dbReference>